<evidence type="ECO:0000313" key="2">
    <source>
        <dbReference type="EMBL" id="SDF84487.1"/>
    </source>
</evidence>
<organism evidence="2 3">
    <name type="scientific">Paraburkholderia phenazinium</name>
    <dbReference type="NCBI Taxonomy" id="60549"/>
    <lineage>
        <taxon>Bacteria</taxon>
        <taxon>Pseudomonadati</taxon>
        <taxon>Pseudomonadota</taxon>
        <taxon>Betaproteobacteria</taxon>
        <taxon>Burkholderiales</taxon>
        <taxon>Burkholderiaceae</taxon>
        <taxon>Paraburkholderia</taxon>
    </lineage>
</organism>
<dbReference type="InterPro" id="IPR001387">
    <property type="entry name" value="Cro/C1-type_HTH"/>
</dbReference>
<dbReference type="OrthoDB" id="129597at2"/>
<dbReference type="InterPro" id="IPR010982">
    <property type="entry name" value="Lambda_DNA-bd_dom_sf"/>
</dbReference>
<dbReference type="SUPFAM" id="SSF47413">
    <property type="entry name" value="lambda repressor-like DNA-binding domains"/>
    <property type="match status" value="1"/>
</dbReference>
<reference evidence="2 3" key="1">
    <citation type="submission" date="2016-10" db="EMBL/GenBank/DDBJ databases">
        <authorList>
            <person name="de Groot N.N."/>
        </authorList>
    </citation>
    <scope>NUCLEOTIDE SEQUENCE [LARGE SCALE GENOMIC DNA]</scope>
    <source>
        <strain evidence="2 3">LMG 2247</strain>
    </source>
</reference>
<dbReference type="Proteomes" id="UP000199706">
    <property type="component" value="Unassembled WGS sequence"/>
</dbReference>
<dbReference type="Pfam" id="PF13744">
    <property type="entry name" value="HTH_37"/>
    <property type="match status" value="1"/>
</dbReference>
<proteinExistence type="predicted"/>
<dbReference type="InterPro" id="IPR039554">
    <property type="entry name" value="HigA2-like_HTH"/>
</dbReference>
<dbReference type="CDD" id="cd00093">
    <property type="entry name" value="HTH_XRE"/>
    <property type="match status" value="1"/>
</dbReference>
<feature type="domain" description="HTH cro/C1-type" evidence="1">
    <location>
        <begin position="33"/>
        <end position="63"/>
    </location>
</feature>
<gene>
    <name evidence="2" type="ORF">SAMN05216466_101256</name>
</gene>
<sequence length="110" mass="12220">MAKKFSELEAKMPPEARARVDKRVNEILAEFALADLRRALGFSQEELAGLLDVKQPSIAKLEQRTDMYISTLREHIHALGGELVLIARFPDRDVKISPLGAPRPARSTAA</sequence>
<dbReference type="EMBL" id="FNCJ01000001">
    <property type="protein sequence ID" value="SDF84487.1"/>
    <property type="molecule type" value="Genomic_DNA"/>
</dbReference>
<dbReference type="SMART" id="SM00530">
    <property type="entry name" value="HTH_XRE"/>
    <property type="match status" value="1"/>
</dbReference>
<dbReference type="GO" id="GO:0003677">
    <property type="term" value="F:DNA binding"/>
    <property type="evidence" value="ECO:0007669"/>
    <property type="project" value="InterPro"/>
</dbReference>
<dbReference type="AlphaFoldDB" id="A0A1G7PE70"/>
<accession>A0A1G7PE70</accession>
<name>A0A1G7PE70_9BURK</name>
<evidence type="ECO:0000313" key="3">
    <source>
        <dbReference type="Proteomes" id="UP000199706"/>
    </source>
</evidence>
<evidence type="ECO:0000259" key="1">
    <source>
        <dbReference type="PROSITE" id="PS50943"/>
    </source>
</evidence>
<dbReference type="Gene3D" id="1.10.260.40">
    <property type="entry name" value="lambda repressor-like DNA-binding domains"/>
    <property type="match status" value="1"/>
</dbReference>
<protein>
    <submittedName>
        <fullName evidence="2">Helix-turn-helix domain-containing protein</fullName>
    </submittedName>
</protein>
<dbReference type="RefSeq" id="WP_090680776.1">
    <property type="nucleotide sequence ID" value="NZ_CADERL010000001.1"/>
</dbReference>
<dbReference type="PROSITE" id="PS50943">
    <property type="entry name" value="HTH_CROC1"/>
    <property type="match status" value="1"/>
</dbReference>